<feature type="region of interest" description="Disordered" evidence="3">
    <location>
        <begin position="99"/>
        <end position="150"/>
    </location>
</feature>
<evidence type="ECO:0000313" key="6">
    <source>
        <dbReference type="Proteomes" id="UP001159428"/>
    </source>
</evidence>
<feature type="compositionally biased region" description="Acidic residues" evidence="3">
    <location>
        <begin position="1"/>
        <end position="11"/>
    </location>
</feature>
<dbReference type="InterPro" id="IPR043136">
    <property type="entry name" value="B30.2/SPRY_sf"/>
</dbReference>
<feature type="region of interest" description="Disordered" evidence="3">
    <location>
        <begin position="432"/>
        <end position="451"/>
    </location>
</feature>
<feature type="compositionally biased region" description="Acidic residues" evidence="3">
    <location>
        <begin position="23"/>
        <end position="40"/>
    </location>
</feature>
<comment type="subcellular location">
    <subcellularLocation>
        <location evidence="1">Nucleus</location>
    </subcellularLocation>
</comment>
<protein>
    <recommendedName>
        <fullName evidence="4">B30.2/SPRY domain-containing protein</fullName>
    </recommendedName>
</protein>
<evidence type="ECO:0000256" key="2">
    <source>
        <dbReference type="ARBA" id="ARBA00023242"/>
    </source>
</evidence>
<dbReference type="Pfam" id="PF00622">
    <property type="entry name" value="SPRY"/>
    <property type="match status" value="2"/>
</dbReference>
<gene>
    <name evidence="5" type="ORF">PMEA_00007415</name>
</gene>
<evidence type="ECO:0000256" key="1">
    <source>
        <dbReference type="ARBA" id="ARBA00004123"/>
    </source>
</evidence>
<accession>A0AAU9WMA6</accession>
<dbReference type="PANTHER" id="PTHR10598">
    <property type="entry name" value="SET1/ASH2 HISTONE METHYLTRANSFERASE COMPLEX SUBUNIT ASH2"/>
    <property type="match status" value="1"/>
</dbReference>
<dbReference type="PANTHER" id="PTHR10598:SF0">
    <property type="entry name" value="SET1_ASH2 HISTONE METHYLTRANSFERASE COMPLEX SUBUNIT ASH2"/>
    <property type="match status" value="1"/>
</dbReference>
<feature type="region of interest" description="Disordered" evidence="3">
    <location>
        <begin position="1"/>
        <end position="50"/>
    </location>
</feature>
<proteinExistence type="predicted"/>
<dbReference type="InterPro" id="IPR013320">
    <property type="entry name" value="ConA-like_dom_sf"/>
</dbReference>
<keyword evidence="6" id="KW-1185">Reference proteome</keyword>
<dbReference type="InterPro" id="IPR003877">
    <property type="entry name" value="SPRY_dom"/>
</dbReference>
<dbReference type="SMART" id="SM00449">
    <property type="entry name" value="SPRY"/>
    <property type="match status" value="1"/>
</dbReference>
<dbReference type="CDD" id="cd12872">
    <property type="entry name" value="SPRY_Ash2"/>
    <property type="match status" value="1"/>
</dbReference>
<dbReference type="AlphaFoldDB" id="A0AAU9WMA6"/>
<feature type="domain" description="B30.2/SPRY" evidence="4">
    <location>
        <begin position="177"/>
        <end position="400"/>
    </location>
</feature>
<name>A0AAU9WMA6_9CNID</name>
<evidence type="ECO:0000256" key="3">
    <source>
        <dbReference type="SAM" id="MobiDB-lite"/>
    </source>
</evidence>
<dbReference type="InterPro" id="IPR001870">
    <property type="entry name" value="B30.2/SPRY"/>
</dbReference>
<reference evidence="5 6" key="1">
    <citation type="submission" date="2022-05" db="EMBL/GenBank/DDBJ databases">
        <authorList>
            <consortium name="Genoscope - CEA"/>
            <person name="William W."/>
        </authorList>
    </citation>
    <scope>NUCLEOTIDE SEQUENCE [LARGE SCALE GENOMIC DNA]</scope>
</reference>
<evidence type="ECO:0000313" key="5">
    <source>
        <dbReference type="EMBL" id="CAH3118620.1"/>
    </source>
</evidence>
<dbReference type="Gene3D" id="2.60.120.920">
    <property type="match status" value="1"/>
</dbReference>
<dbReference type="GO" id="GO:0000976">
    <property type="term" value="F:transcription cis-regulatory region binding"/>
    <property type="evidence" value="ECO:0007669"/>
    <property type="project" value="TreeGrafter"/>
</dbReference>
<sequence>MADEDVEMDNFSEDRAESASDFAGDDENEKMDAYDTLESEPEIRVDRSLTDSDLMIALAQVSENKHMMPGNGHIKRDLNASLSSSISSLGSSLNSSGLLLSKGKESTGSVPRKSARGKRKLDSSQQLSSSKKTKSDIPPSQKLPPHGYPLEHPFNKDGYRYILAEQDPNAPLANMDMEFWAGKPIPGDLYRIKLHKEVLLSMNDRAPQLKLSDDRLSVTGEKGYCMLRATHGVSKGNWYFEATVDIPPDTATRIGWSQLYGNLQAPLGYDKFSYSWRSKKGTRFHESRGKHYSDGYSTGDVIGFFISLPQNDRHPAGFLPATYKDKALIKFKSHLYFEEKDHVDKAEKNLKPVPGSQVKFYKNGVCQGVAWQEIYDGTYYPAVSLYKNATVTINFGPDFKHPPPDEEFQPMSFKAVEFAVEQSLSDLLSHVDSQDRPVPIPEKILVPPKRK</sequence>
<keyword evidence="2" id="KW-0539">Nucleus</keyword>
<dbReference type="GO" id="GO:0048188">
    <property type="term" value="C:Set1C/COMPASS complex"/>
    <property type="evidence" value="ECO:0007669"/>
    <property type="project" value="InterPro"/>
</dbReference>
<dbReference type="Proteomes" id="UP001159428">
    <property type="component" value="Unassembled WGS sequence"/>
</dbReference>
<comment type="caution">
    <text evidence="5">The sequence shown here is derived from an EMBL/GenBank/DDBJ whole genome shotgun (WGS) entry which is preliminary data.</text>
</comment>
<feature type="compositionally biased region" description="Basic and acidic residues" evidence="3">
    <location>
        <begin position="41"/>
        <end position="50"/>
    </location>
</feature>
<dbReference type="SUPFAM" id="SSF49899">
    <property type="entry name" value="Concanavalin A-like lectins/glucanases"/>
    <property type="match status" value="1"/>
</dbReference>
<dbReference type="EMBL" id="CALNXJ010000016">
    <property type="protein sequence ID" value="CAH3118620.1"/>
    <property type="molecule type" value="Genomic_DNA"/>
</dbReference>
<evidence type="ECO:0000259" key="4">
    <source>
        <dbReference type="PROSITE" id="PS50188"/>
    </source>
</evidence>
<organism evidence="5 6">
    <name type="scientific">Pocillopora meandrina</name>
    <dbReference type="NCBI Taxonomy" id="46732"/>
    <lineage>
        <taxon>Eukaryota</taxon>
        <taxon>Metazoa</taxon>
        <taxon>Cnidaria</taxon>
        <taxon>Anthozoa</taxon>
        <taxon>Hexacorallia</taxon>
        <taxon>Scleractinia</taxon>
        <taxon>Astrocoeniina</taxon>
        <taxon>Pocilloporidae</taxon>
        <taxon>Pocillopora</taxon>
    </lineage>
</organism>
<dbReference type="PROSITE" id="PS50188">
    <property type="entry name" value="B302_SPRY"/>
    <property type="match status" value="1"/>
</dbReference>
<dbReference type="InterPro" id="IPR037353">
    <property type="entry name" value="ASH2"/>
</dbReference>
<feature type="compositionally biased region" description="Low complexity" evidence="3">
    <location>
        <begin position="99"/>
        <end position="109"/>
    </location>
</feature>